<dbReference type="InterPro" id="IPR011042">
    <property type="entry name" value="6-blade_b-propeller_TolB-like"/>
</dbReference>
<dbReference type="PANTHER" id="PTHR33546">
    <property type="entry name" value="LARGE, MULTIFUNCTIONAL SECRETED PROTEIN-RELATED"/>
    <property type="match status" value="1"/>
</dbReference>
<keyword evidence="3 4" id="KW-0408">Iron</keyword>
<dbReference type="InterPro" id="IPR004155">
    <property type="entry name" value="PBS_lyase_HEAT"/>
</dbReference>
<dbReference type="InterPro" id="IPR009056">
    <property type="entry name" value="Cyt_c-like_dom"/>
</dbReference>
<keyword evidence="8" id="KW-1185">Reference proteome</keyword>
<dbReference type="GO" id="GO:0020037">
    <property type="term" value="F:heme binding"/>
    <property type="evidence" value="ECO:0007669"/>
    <property type="project" value="InterPro"/>
</dbReference>
<dbReference type="PROSITE" id="PS51007">
    <property type="entry name" value="CYTC"/>
    <property type="match status" value="1"/>
</dbReference>
<evidence type="ECO:0000313" key="8">
    <source>
        <dbReference type="Proteomes" id="UP000199577"/>
    </source>
</evidence>
<dbReference type="InterPro" id="IPR036909">
    <property type="entry name" value="Cyt_c-like_dom_sf"/>
</dbReference>
<dbReference type="SUPFAM" id="SSF50952">
    <property type="entry name" value="Soluble quinoprotein glucose dehydrogenase"/>
    <property type="match status" value="1"/>
</dbReference>
<keyword evidence="5" id="KW-1133">Transmembrane helix</keyword>
<dbReference type="SMART" id="SM00567">
    <property type="entry name" value="EZ_HEAT"/>
    <property type="match status" value="5"/>
</dbReference>
<dbReference type="PANTHER" id="PTHR33546:SF1">
    <property type="entry name" value="LARGE, MULTIFUNCTIONAL SECRETED PROTEIN"/>
    <property type="match status" value="1"/>
</dbReference>
<evidence type="ECO:0000256" key="2">
    <source>
        <dbReference type="ARBA" id="ARBA00022723"/>
    </source>
</evidence>
<dbReference type="SUPFAM" id="SSF48371">
    <property type="entry name" value="ARM repeat"/>
    <property type="match status" value="1"/>
</dbReference>
<feature type="domain" description="Cytochrome c" evidence="6">
    <location>
        <begin position="1008"/>
        <end position="1143"/>
    </location>
</feature>
<dbReference type="InterPro" id="IPR011041">
    <property type="entry name" value="Quinoprot_gluc/sorb_DH_b-prop"/>
</dbReference>
<protein>
    <submittedName>
        <fullName evidence="7">Putative membrane-bound dehydrogenase domain-containing protein</fullName>
    </submittedName>
</protein>
<dbReference type="InterPro" id="IPR011989">
    <property type="entry name" value="ARM-like"/>
</dbReference>
<dbReference type="GO" id="GO:0009055">
    <property type="term" value="F:electron transfer activity"/>
    <property type="evidence" value="ECO:0007669"/>
    <property type="project" value="InterPro"/>
</dbReference>
<organism evidence="7 8">
    <name type="scientific">Parapedobacter composti</name>
    <dbReference type="NCBI Taxonomy" id="623281"/>
    <lineage>
        <taxon>Bacteria</taxon>
        <taxon>Pseudomonadati</taxon>
        <taxon>Bacteroidota</taxon>
        <taxon>Sphingobacteriia</taxon>
        <taxon>Sphingobacteriales</taxon>
        <taxon>Sphingobacteriaceae</taxon>
        <taxon>Parapedobacter</taxon>
    </lineage>
</organism>
<reference evidence="7 8" key="1">
    <citation type="submission" date="2016-10" db="EMBL/GenBank/DDBJ databases">
        <authorList>
            <person name="de Groot N.N."/>
        </authorList>
    </citation>
    <scope>NUCLEOTIDE SEQUENCE [LARGE SCALE GENOMIC DNA]</scope>
    <source>
        <strain evidence="7 8">DSM 22900</strain>
    </source>
</reference>
<evidence type="ECO:0000256" key="4">
    <source>
        <dbReference type="PROSITE-ProRule" id="PRU00433"/>
    </source>
</evidence>
<keyword evidence="5" id="KW-0812">Transmembrane</keyword>
<dbReference type="EMBL" id="FOLL01000005">
    <property type="protein sequence ID" value="SFC14598.1"/>
    <property type="molecule type" value="Genomic_DNA"/>
</dbReference>
<dbReference type="SUPFAM" id="SSF46626">
    <property type="entry name" value="Cytochrome c"/>
    <property type="match status" value="1"/>
</dbReference>
<accession>A0A1I1GXL2</accession>
<dbReference type="GO" id="GO:0046872">
    <property type="term" value="F:metal ion binding"/>
    <property type="evidence" value="ECO:0007669"/>
    <property type="project" value="UniProtKB-KW"/>
</dbReference>
<keyword evidence="1 4" id="KW-0349">Heme</keyword>
<evidence type="ECO:0000313" key="7">
    <source>
        <dbReference type="EMBL" id="SFC14598.1"/>
    </source>
</evidence>
<evidence type="ECO:0000256" key="5">
    <source>
        <dbReference type="SAM" id="Phobius"/>
    </source>
</evidence>
<dbReference type="Gene3D" id="1.10.760.10">
    <property type="entry name" value="Cytochrome c-like domain"/>
    <property type="match status" value="1"/>
</dbReference>
<dbReference type="Gene3D" id="1.25.10.10">
    <property type="entry name" value="Leucine-rich Repeat Variant"/>
    <property type="match status" value="2"/>
</dbReference>
<dbReference type="AlphaFoldDB" id="A0A1I1GXL2"/>
<proteinExistence type="predicted"/>
<evidence type="ECO:0000256" key="1">
    <source>
        <dbReference type="ARBA" id="ARBA00022617"/>
    </source>
</evidence>
<dbReference type="InterPro" id="IPR016024">
    <property type="entry name" value="ARM-type_fold"/>
</dbReference>
<sequence length="1145" mass="126970">MYIGAICMKKTNLRAAAVLFVFVTIIFSGMLPGCNRQSKPEFPIKELDTAEVSKLAKEIENTVIPELADGLTLTLWGIDSLVISPIAIDVDDLGRVFFTTTERQKNSEFDIRGHRDWEIPSISLQTVEDRRAFLRKELAPENSSKNQWLADLNGDGSHDWRDLTVEREKVYRLDDAFGIGRATRSQLVVYDFHEEITDVAGGVFAHKDELYVAVAPDLWRMTDKDGDGVYEKKESISHGYGVHIGFGGHGMSGVKMGPDGRLYWQIGDIGFNGTDKDGKKWEHPNSGVIARANPDGTDFEIFAHGLRNTHQFVFDEYGNIISEDNDGDHPGEKERLVYIVNGSDAGWRSNWQYGKYRDPDNNTYKVWMDERMYLPRFDGQAAYITPCIANFVSGPAGLAYNPGTALGPEYKNTFFVAEFVGSPASSGIHSFKLKPRGATFELGEHRKVLGGVLATGLDFGPDGALYVADWIDGWGTHDYGRIWKLDHKAGAAQAVRAEVSVLLAADFGEKGVDELAGLLKHEDMRVRQKAQFELVERRNEGMDVFRQALRQTTHQLARVHAIWGVSQLARLADSKYAEELIPLLGDSDPEIRAQAAKWLGDIRYATAANALIPRLADTDSRTRFFAAEALGRMGYEPAIQPIIAMLEVNNDEDAYLRHAGSLALARIGKPEPIIALHDHPSRALRIAAVVALRRMQHPGVTEFLADNDVFVVTEAARAINDDLSIEAALPALAELLRTTTFSNEALIRRVINANLRVGKERNLQYLMTYAQRAGVPASMRAEAVDAIAVWPKPSVLDRVDGRYRGPVERDPAMTVRHAASQLPVLLTDKELAVRIAAAKAISKLRVKEAGKALFAALERDSEPAMRIACLEALVALEDPQQEQAIRRALADKEKQVRVAGLELLENMAIPREVMVGLLADVIDTKTMEEKQAAITTLGRLPLGDTKPLFERLLTAMDKGMLDKRVYLELGDAIDSTRSAPLIERYKAISQHFSPDELLAAYASSLEGGNPDRGRRVFFQHQQAQCMKCHAYDDRGGNAGPRLNGVGKRLSRQELLESLIEPSKRIAPGYGAVMLTLNDGQSISGIFQGEDDRGLKIRRQGSDQLIPHSQIKEKTFSPSSMLDMKPILSKREIRDVVSFLATLTED</sequence>
<dbReference type="STRING" id="623281.SAMN05421747_10568"/>
<dbReference type="Gene3D" id="2.120.10.30">
    <property type="entry name" value="TolB, C-terminal domain"/>
    <property type="match status" value="1"/>
</dbReference>
<evidence type="ECO:0000259" key="6">
    <source>
        <dbReference type="PROSITE" id="PS51007"/>
    </source>
</evidence>
<keyword evidence="2 4" id="KW-0479">Metal-binding</keyword>
<dbReference type="Proteomes" id="UP000199577">
    <property type="component" value="Unassembled WGS sequence"/>
</dbReference>
<evidence type="ECO:0000256" key="3">
    <source>
        <dbReference type="ARBA" id="ARBA00023004"/>
    </source>
</evidence>
<dbReference type="NCBIfam" id="TIGR02603">
    <property type="entry name" value="CxxCH_TIGR02603"/>
    <property type="match status" value="1"/>
</dbReference>
<dbReference type="Pfam" id="PF13646">
    <property type="entry name" value="HEAT_2"/>
    <property type="match status" value="2"/>
</dbReference>
<keyword evidence="5" id="KW-0472">Membrane</keyword>
<dbReference type="Pfam" id="PF23500">
    <property type="entry name" value="DUF7133"/>
    <property type="match status" value="1"/>
</dbReference>
<dbReference type="InterPro" id="IPR055557">
    <property type="entry name" value="DUF7133"/>
</dbReference>
<feature type="transmembrane region" description="Helical" evidence="5">
    <location>
        <begin position="12"/>
        <end position="31"/>
    </location>
</feature>
<gene>
    <name evidence="7" type="ORF">SAMN05421747_10568</name>
</gene>
<name>A0A1I1GXL2_9SPHI</name>
<dbReference type="InterPro" id="IPR013427">
    <property type="entry name" value="Haem-bd_dom_put"/>
</dbReference>